<organism evidence="3">
    <name type="scientific">Ignisphaera aggregans</name>
    <dbReference type="NCBI Taxonomy" id="334771"/>
    <lineage>
        <taxon>Archaea</taxon>
        <taxon>Thermoproteota</taxon>
        <taxon>Thermoprotei</taxon>
        <taxon>Desulfurococcales</taxon>
        <taxon>Desulfurococcaceae</taxon>
        <taxon>Ignisphaera</taxon>
    </lineage>
</organism>
<accession>A0A7C4JJT3</accession>
<dbReference type="AlphaFoldDB" id="A0A7C4JJT3"/>
<proteinExistence type="predicted"/>
<dbReference type="InterPro" id="IPR018977">
    <property type="entry name" value="NurA_domain"/>
</dbReference>
<evidence type="ECO:0000259" key="1">
    <source>
        <dbReference type="SMART" id="SM00933"/>
    </source>
</evidence>
<protein>
    <submittedName>
        <fullName evidence="3">DNA double-strand break repair nuclease NurA</fullName>
    </submittedName>
</protein>
<dbReference type="SMART" id="SM00933">
    <property type="entry name" value="NurA"/>
    <property type="match status" value="1"/>
</dbReference>
<evidence type="ECO:0000313" key="2">
    <source>
        <dbReference type="EMBL" id="HGQ36318.1"/>
    </source>
</evidence>
<evidence type="ECO:0000313" key="3">
    <source>
        <dbReference type="EMBL" id="HGQ64678.1"/>
    </source>
</evidence>
<name>A0A7C4JJT3_9CREN</name>
<gene>
    <name evidence="3" type="ORF">ENU08_05480</name>
    <name evidence="2" type="ORF">ENU41_06550</name>
</gene>
<reference evidence="3" key="1">
    <citation type="journal article" date="2020" name="mSystems">
        <title>Genome- and Community-Level Interaction Insights into Carbon Utilization and Element Cycling Functions of Hydrothermarchaeota in Hydrothermal Sediment.</title>
        <authorList>
            <person name="Zhou Z."/>
            <person name="Liu Y."/>
            <person name="Xu W."/>
            <person name="Pan J."/>
            <person name="Luo Z.H."/>
            <person name="Li M."/>
        </authorList>
    </citation>
    <scope>NUCLEOTIDE SEQUENCE [LARGE SCALE GENOMIC DNA]</scope>
    <source>
        <strain evidence="3">SpSt-637</strain>
        <strain evidence="2">SpSt-667</strain>
    </source>
</reference>
<dbReference type="EMBL" id="DTBD01000048">
    <property type="protein sequence ID" value="HGQ64678.1"/>
    <property type="molecule type" value="Genomic_DNA"/>
</dbReference>
<dbReference type="Pfam" id="PF09376">
    <property type="entry name" value="NurA"/>
    <property type="match status" value="1"/>
</dbReference>
<dbReference type="EMBL" id="DTCK01000040">
    <property type="protein sequence ID" value="HGQ36318.1"/>
    <property type="molecule type" value="Genomic_DNA"/>
</dbReference>
<feature type="domain" description="NurA" evidence="1">
    <location>
        <begin position="50"/>
        <end position="303"/>
    </location>
</feature>
<comment type="caution">
    <text evidence="3">The sequence shown here is derived from an EMBL/GenBank/DDBJ whole genome shotgun (WGS) entry which is preliminary data.</text>
</comment>
<sequence>MLTQILDLALDRFGLLRSKVDELISMDVLKFLKSIWVKYKGSYNPYIKKPSLAGIDSGYNYIEYRGYALYVVSTVSVLLNENREENLDGWVNVDIVSSPNLEYELSILSTCAEVKFMEKLVSKVDLVLVDGSLVAILYKLHKASLDAGLEVLENNGINVAQLLKDLIIMLSINPKKFIFISKNSNSRDLLGLVKGDIYYLERYTDFEVGYSKPIDLVYSKNLGVATVAKLFNKYSKRATGLDLTIGLTYTRFDKFSRVYRIEIVVEPNEDIDARIKHLIDVLSDVIISGYPYPLARAHNLAKVSSKDVERVAILLGIAKDPRDREAFLM</sequence>